<feature type="transmembrane region" description="Helical" evidence="1">
    <location>
        <begin position="239"/>
        <end position="257"/>
    </location>
</feature>
<proteinExistence type="predicted"/>
<protein>
    <submittedName>
        <fullName evidence="2">Uncharacterized membrane protein</fullName>
    </submittedName>
</protein>
<dbReference type="RefSeq" id="WP_085120616.1">
    <property type="nucleotide sequence ID" value="NZ_FWZX01000001.1"/>
</dbReference>
<dbReference type="Pfam" id="PF09955">
    <property type="entry name" value="DUF2189"/>
    <property type="match status" value="1"/>
</dbReference>
<keyword evidence="1" id="KW-1133">Transmembrane helix</keyword>
<feature type="transmembrane region" description="Helical" evidence="1">
    <location>
        <begin position="213"/>
        <end position="233"/>
    </location>
</feature>
<accession>A0A1Y6B3N0</accession>
<dbReference type="Proteomes" id="UP000192917">
    <property type="component" value="Unassembled WGS sequence"/>
</dbReference>
<feature type="transmembrane region" description="Helical" evidence="1">
    <location>
        <begin position="72"/>
        <end position="91"/>
    </location>
</feature>
<name>A0A1Y6B3N0_9PROT</name>
<gene>
    <name evidence="2" type="ORF">SAMN05428998_101260</name>
</gene>
<evidence type="ECO:0000313" key="2">
    <source>
        <dbReference type="EMBL" id="SME89867.1"/>
    </source>
</evidence>
<dbReference type="STRING" id="560819.SAMN05428998_101260"/>
<dbReference type="AlphaFoldDB" id="A0A1Y6B3N0"/>
<sequence>MRQETMTGRIGTAAGQPAIRRIGPADLREALKRGLEDFRAKPSHVVFLCILYPIVALVLGRLIVGYQVLPVLFPLAAGFALVGPVAAVGLYELSRRREAGLPLAWRDAFDVMKPPRVWSILSLGLVMAALFVAWQTAAIAIYRATLGAFPQSLGEFAERLFTTADGWILIVAGNAVGFLFAVVALAVGVVSFPMLVDRPVEPATALWTSVRAVAANPLPMLAWGLIVAVALLLGTLPLFVGLALVLPLLGHATWHLYRRTVMT</sequence>
<dbReference type="InterPro" id="IPR018692">
    <property type="entry name" value="DUF2189"/>
</dbReference>
<feature type="transmembrane region" description="Helical" evidence="1">
    <location>
        <begin position="120"/>
        <end position="146"/>
    </location>
</feature>
<evidence type="ECO:0000313" key="3">
    <source>
        <dbReference type="Proteomes" id="UP000192917"/>
    </source>
</evidence>
<evidence type="ECO:0000256" key="1">
    <source>
        <dbReference type="SAM" id="Phobius"/>
    </source>
</evidence>
<keyword evidence="1" id="KW-0472">Membrane</keyword>
<keyword evidence="3" id="KW-1185">Reference proteome</keyword>
<feature type="transmembrane region" description="Helical" evidence="1">
    <location>
        <begin position="166"/>
        <end position="192"/>
    </location>
</feature>
<reference evidence="2 3" key="1">
    <citation type="submission" date="2017-04" db="EMBL/GenBank/DDBJ databases">
        <authorList>
            <person name="Afonso C.L."/>
            <person name="Miller P.J."/>
            <person name="Scott M.A."/>
            <person name="Spackman E."/>
            <person name="Goraichik I."/>
            <person name="Dimitrov K.M."/>
            <person name="Suarez D.L."/>
            <person name="Swayne D.E."/>
        </authorList>
    </citation>
    <scope>NUCLEOTIDE SEQUENCE [LARGE SCALE GENOMIC DNA]</scope>
    <source>
        <strain evidence="2 3">USBA 355</strain>
    </source>
</reference>
<organism evidence="2 3">
    <name type="scientific">Tistlia consotensis USBA 355</name>
    <dbReference type="NCBI Taxonomy" id="560819"/>
    <lineage>
        <taxon>Bacteria</taxon>
        <taxon>Pseudomonadati</taxon>
        <taxon>Pseudomonadota</taxon>
        <taxon>Alphaproteobacteria</taxon>
        <taxon>Rhodospirillales</taxon>
        <taxon>Rhodovibrionaceae</taxon>
        <taxon>Tistlia</taxon>
    </lineage>
</organism>
<keyword evidence="1" id="KW-0812">Transmembrane</keyword>
<dbReference type="EMBL" id="FWZX01000001">
    <property type="protein sequence ID" value="SME89867.1"/>
    <property type="molecule type" value="Genomic_DNA"/>
</dbReference>
<feature type="transmembrane region" description="Helical" evidence="1">
    <location>
        <begin position="45"/>
        <end position="66"/>
    </location>
</feature>